<feature type="domain" description="Flavin reductase like" evidence="2">
    <location>
        <begin position="59"/>
        <end position="206"/>
    </location>
</feature>
<dbReference type="GO" id="GO:0042602">
    <property type="term" value="F:riboflavin reductase (NADPH) activity"/>
    <property type="evidence" value="ECO:0007669"/>
    <property type="project" value="TreeGrafter"/>
</dbReference>
<dbReference type="Pfam" id="PF01613">
    <property type="entry name" value="Flavin_Reduct"/>
    <property type="match status" value="1"/>
</dbReference>
<dbReference type="KEGG" id="rhi:NGR_c15230"/>
<dbReference type="STRING" id="394.NGR_c15230"/>
<dbReference type="InterPro" id="IPR002563">
    <property type="entry name" value="Flavin_Rdtase-like_dom"/>
</dbReference>
<dbReference type="AlphaFoldDB" id="C3MCL2"/>
<keyword evidence="1" id="KW-0560">Oxidoreductase</keyword>
<gene>
    <name evidence="3" type="ordered locus">NGR_c15230</name>
</gene>
<protein>
    <submittedName>
        <fullName evidence="3">Flavoprotein oxidoreductase /monoxygenease</fullName>
    </submittedName>
</protein>
<dbReference type="SUPFAM" id="SSF50475">
    <property type="entry name" value="FMN-binding split barrel"/>
    <property type="match status" value="1"/>
</dbReference>
<dbReference type="EMBL" id="CP001389">
    <property type="protein sequence ID" value="ACP25291.1"/>
    <property type="molecule type" value="Genomic_DNA"/>
</dbReference>
<dbReference type="SMART" id="SM00903">
    <property type="entry name" value="Flavin_Reduct"/>
    <property type="match status" value="1"/>
</dbReference>
<dbReference type="Proteomes" id="UP000001054">
    <property type="component" value="Chromosome"/>
</dbReference>
<name>C3MCL2_SINFN</name>
<dbReference type="OrthoDB" id="9789254at2"/>
<proteinExistence type="predicted"/>
<evidence type="ECO:0000313" key="3">
    <source>
        <dbReference type="EMBL" id="ACP25291.1"/>
    </source>
</evidence>
<dbReference type="PANTHER" id="PTHR30466">
    <property type="entry name" value="FLAVIN REDUCTASE"/>
    <property type="match status" value="1"/>
</dbReference>
<dbReference type="PANTHER" id="PTHR30466:SF1">
    <property type="entry name" value="FMN REDUCTASE (NADH) RUTF"/>
    <property type="match status" value="1"/>
</dbReference>
<sequence>MGLETTIAPVRHRRRALARISIGLVSYFSRQSMYVRDTDPERDVLEKTRLDPITYRDTMSRLSHHVQLITAADGAERRGVTITASCSVSDDPPTILACLNAANSRNDIFLRGDSFALNVLGSQHLALAHAFSGRDQLDMERRFALGRWTELATGSPILVDAIAAFDCRLLEVKIMATHAILFGEVVDVRIGEKAPPLIYVDRGYRTL</sequence>
<dbReference type="eggNOG" id="COG1853">
    <property type="taxonomic scope" value="Bacteria"/>
</dbReference>
<evidence type="ECO:0000259" key="2">
    <source>
        <dbReference type="SMART" id="SM00903"/>
    </source>
</evidence>
<dbReference type="GO" id="GO:0006208">
    <property type="term" value="P:pyrimidine nucleobase catabolic process"/>
    <property type="evidence" value="ECO:0007669"/>
    <property type="project" value="TreeGrafter"/>
</dbReference>
<dbReference type="Gene3D" id="2.30.110.10">
    <property type="entry name" value="Electron Transport, Fmn-binding Protein, Chain A"/>
    <property type="match status" value="1"/>
</dbReference>
<reference evidence="3 4" key="1">
    <citation type="journal article" date="2009" name="Appl. Environ. Microbiol.">
        <title>Rhizobium sp. strain NGR234 possesses a remarkable number of secretion systems.</title>
        <authorList>
            <person name="Schmeisser C."/>
            <person name="Liesegang H."/>
            <person name="Krysciak D."/>
            <person name="Bakkou N."/>
            <person name="Le Quere A."/>
            <person name="Wollherr A."/>
            <person name="Heinemeyer I."/>
            <person name="Morgenstern B."/>
            <person name="Pommerening-Roeser A."/>
            <person name="Flores M."/>
            <person name="Palacios R."/>
            <person name="Brenner S."/>
            <person name="Gottschalk G."/>
            <person name="Schmitz R.A."/>
            <person name="Broughton W.J."/>
            <person name="Perret X."/>
            <person name="Strittmatter A.W."/>
            <person name="Streit W.R."/>
        </authorList>
    </citation>
    <scope>NUCLEOTIDE SEQUENCE [LARGE SCALE GENOMIC DNA]</scope>
    <source>
        <strain evidence="4">NBRC 101917 / NGR234</strain>
    </source>
</reference>
<keyword evidence="4" id="KW-1185">Reference proteome</keyword>
<dbReference type="InterPro" id="IPR050268">
    <property type="entry name" value="NADH-dep_flavin_reductase"/>
</dbReference>
<dbReference type="InterPro" id="IPR012349">
    <property type="entry name" value="Split_barrel_FMN-bd"/>
</dbReference>
<dbReference type="PATRIC" id="fig|394.7.peg.4333"/>
<organism evidence="3 4">
    <name type="scientific">Sinorhizobium fredii (strain NBRC 101917 / NGR234)</name>
    <dbReference type="NCBI Taxonomy" id="394"/>
    <lineage>
        <taxon>Bacteria</taxon>
        <taxon>Pseudomonadati</taxon>
        <taxon>Pseudomonadota</taxon>
        <taxon>Alphaproteobacteria</taxon>
        <taxon>Hyphomicrobiales</taxon>
        <taxon>Rhizobiaceae</taxon>
        <taxon>Sinorhizobium/Ensifer group</taxon>
        <taxon>Sinorhizobium</taxon>
    </lineage>
</organism>
<dbReference type="GO" id="GO:0010181">
    <property type="term" value="F:FMN binding"/>
    <property type="evidence" value="ECO:0007669"/>
    <property type="project" value="InterPro"/>
</dbReference>
<dbReference type="HOGENOM" id="CLU_059021_2_2_5"/>
<accession>C3MCL2</accession>
<evidence type="ECO:0000256" key="1">
    <source>
        <dbReference type="ARBA" id="ARBA00023002"/>
    </source>
</evidence>
<evidence type="ECO:0000313" key="4">
    <source>
        <dbReference type="Proteomes" id="UP000001054"/>
    </source>
</evidence>